<reference evidence="3" key="1">
    <citation type="submission" date="2020-02" db="EMBL/GenBank/DDBJ databases">
        <authorList>
            <person name="Meier V. D."/>
        </authorList>
    </citation>
    <scope>NUCLEOTIDE SEQUENCE</scope>
    <source>
        <strain evidence="3">AVDCRST_MAG73</strain>
    </source>
</reference>
<dbReference type="InterPro" id="IPR036812">
    <property type="entry name" value="NAD(P)_OxRdtase_dom_sf"/>
</dbReference>
<dbReference type="PANTHER" id="PTHR42686">
    <property type="entry name" value="GH17980P-RELATED"/>
    <property type="match status" value="1"/>
</dbReference>
<gene>
    <name evidence="3" type="ORF">AVDCRST_MAG73-231</name>
</gene>
<dbReference type="InterPro" id="IPR020471">
    <property type="entry name" value="AKR"/>
</dbReference>
<feature type="region of interest" description="Disordered" evidence="1">
    <location>
        <begin position="1"/>
        <end position="23"/>
    </location>
</feature>
<dbReference type="PANTHER" id="PTHR42686:SF1">
    <property type="entry name" value="GH17980P-RELATED"/>
    <property type="match status" value="1"/>
</dbReference>
<proteinExistence type="predicted"/>
<dbReference type="CDD" id="cd19090">
    <property type="entry name" value="AKR_AKR15A-like"/>
    <property type="match status" value="1"/>
</dbReference>
<dbReference type="EMBL" id="CADCWE010000014">
    <property type="protein sequence ID" value="CAA9521906.1"/>
    <property type="molecule type" value="Genomic_DNA"/>
</dbReference>
<dbReference type="Pfam" id="PF00248">
    <property type="entry name" value="Aldo_ket_red"/>
    <property type="match status" value="1"/>
</dbReference>
<protein>
    <submittedName>
        <fullName evidence="3">Aldo/keto reductase</fullName>
    </submittedName>
</protein>
<sequence length="333" mass="35133">MADPAGTGPVAPDDPLARRPLGGTGIRVPPIAVGLAPIGDMPDAFGYGVPEEQALATLRAALASPIPYLDTAALYGDGESERRVGIVLRELGGLPPGAVLQTKQGRDPATNDFSGETIERRFARSLDLLGVDRIELVFLHDPEHTTFEAAMAQGGPVDVLRGLKDQGAIGHLGVAGGPIPVELRYLETGLFDVVITHNRWTLLNRSAEPLLAAAAARGVPVLNAAPYGSGLLAKGPDSYPRYAYQPAPAEMLERVKRIDALCADRGVPLAAAALQFSTRDPRIASTIVGMSHPERLGQTLALLAHPIPDALWPELDAVGFDAADPEANRWASR</sequence>
<feature type="domain" description="NADP-dependent oxidoreductase" evidence="2">
    <location>
        <begin position="34"/>
        <end position="318"/>
    </location>
</feature>
<dbReference type="Gene3D" id="3.20.20.100">
    <property type="entry name" value="NADP-dependent oxidoreductase domain"/>
    <property type="match status" value="1"/>
</dbReference>
<dbReference type="AlphaFoldDB" id="A0A6J4TFJ1"/>
<dbReference type="InterPro" id="IPR023210">
    <property type="entry name" value="NADP_OxRdtase_dom"/>
</dbReference>
<evidence type="ECO:0000313" key="3">
    <source>
        <dbReference type="EMBL" id="CAA9521906.1"/>
    </source>
</evidence>
<dbReference type="SUPFAM" id="SSF51430">
    <property type="entry name" value="NAD(P)-linked oxidoreductase"/>
    <property type="match status" value="1"/>
</dbReference>
<dbReference type="GO" id="GO:0016491">
    <property type="term" value="F:oxidoreductase activity"/>
    <property type="evidence" value="ECO:0007669"/>
    <property type="project" value="InterPro"/>
</dbReference>
<dbReference type="GO" id="GO:0005829">
    <property type="term" value="C:cytosol"/>
    <property type="evidence" value="ECO:0007669"/>
    <property type="project" value="TreeGrafter"/>
</dbReference>
<evidence type="ECO:0000259" key="2">
    <source>
        <dbReference type="Pfam" id="PF00248"/>
    </source>
</evidence>
<evidence type="ECO:0000256" key="1">
    <source>
        <dbReference type="SAM" id="MobiDB-lite"/>
    </source>
</evidence>
<name>A0A6J4TFJ1_9BACT</name>
<accession>A0A6J4TFJ1</accession>
<organism evidence="3">
    <name type="scientific">uncultured Thermomicrobiales bacterium</name>
    <dbReference type="NCBI Taxonomy" id="1645740"/>
    <lineage>
        <taxon>Bacteria</taxon>
        <taxon>Pseudomonadati</taxon>
        <taxon>Thermomicrobiota</taxon>
        <taxon>Thermomicrobia</taxon>
        <taxon>Thermomicrobiales</taxon>
        <taxon>environmental samples</taxon>
    </lineage>
</organism>